<dbReference type="GO" id="GO:0004722">
    <property type="term" value="F:protein serine/threonine phosphatase activity"/>
    <property type="evidence" value="ECO:0007669"/>
    <property type="project" value="InterPro"/>
</dbReference>
<dbReference type="InterPro" id="IPR015655">
    <property type="entry name" value="PP2C"/>
</dbReference>
<evidence type="ECO:0000259" key="2">
    <source>
        <dbReference type="PROSITE" id="PS51746"/>
    </source>
</evidence>
<gene>
    <name evidence="3" type="ORF">MNBD_GAMMA22-2070</name>
</gene>
<proteinExistence type="predicted"/>
<reference evidence="3" key="1">
    <citation type="submission" date="2018-06" db="EMBL/GenBank/DDBJ databases">
        <authorList>
            <person name="Zhirakovskaya E."/>
        </authorList>
    </citation>
    <scope>NUCLEOTIDE SEQUENCE</scope>
</reference>
<dbReference type="AlphaFoldDB" id="A0A3B1ATZ6"/>
<accession>A0A3B1ATZ6</accession>
<feature type="coiled-coil region" evidence="1">
    <location>
        <begin position="253"/>
        <end position="287"/>
    </location>
</feature>
<dbReference type="SUPFAM" id="SSF81606">
    <property type="entry name" value="PP2C-like"/>
    <property type="match status" value="1"/>
</dbReference>
<name>A0A3B1ATZ6_9ZZZZ</name>
<sequence>MQYTITTTNQQGDRKYNQDRVTVLETDNCILLVLADGIGGKKGGDLAAQTLVDTVTNIFETSSTPIEDPKRYLTNILRVAHNAVTTMGKNHQPIIEPGTTAVLCLIQQDNAYWAHVGDSRFYLFREGLSLYRTKDHSYVEELYQRGKISLDKRQGHPMRGYITQCIGHMQVMPTIDVSDEVALLKGDILLLCTDGLWEPLDDAVIGEILSGMELERALSKLTEQALQASSPHADNTSAIAIRINSLTQGMHPKKEEQEKQHEAKEKVHELDLAIRNIEDVLEEYKHEID</sequence>
<dbReference type="SMART" id="SM00331">
    <property type="entry name" value="PP2C_SIG"/>
    <property type="match status" value="1"/>
</dbReference>
<organism evidence="3">
    <name type="scientific">hydrothermal vent metagenome</name>
    <dbReference type="NCBI Taxonomy" id="652676"/>
    <lineage>
        <taxon>unclassified sequences</taxon>
        <taxon>metagenomes</taxon>
        <taxon>ecological metagenomes</taxon>
    </lineage>
</organism>
<dbReference type="SMART" id="SM00332">
    <property type="entry name" value="PP2Cc"/>
    <property type="match status" value="1"/>
</dbReference>
<dbReference type="Gene3D" id="3.60.40.10">
    <property type="entry name" value="PPM-type phosphatase domain"/>
    <property type="match status" value="1"/>
</dbReference>
<dbReference type="PANTHER" id="PTHR13832:SF827">
    <property type="entry name" value="PROTEIN PHOSPHATASE 1L"/>
    <property type="match status" value="1"/>
</dbReference>
<dbReference type="EMBL" id="UOFS01000049">
    <property type="protein sequence ID" value="VAX01670.1"/>
    <property type="molecule type" value="Genomic_DNA"/>
</dbReference>
<dbReference type="PANTHER" id="PTHR13832">
    <property type="entry name" value="PROTEIN PHOSPHATASE 2C"/>
    <property type="match status" value="1"/>
</dbReference>
<dbReference type="PROSITE" id="PS51746">
    <property type="entry name" value="PPM_2"/>
    <property type="match status" value="1"/>
</dbReference>
<evidence type="ECO:0000256" key="1">
    <source>
        <dbReference type="SAM" id="Coils"/>
    </source>
</evidence>
<evidence type="ECO:0000313" key="3">
    <source>
        <dbReference type="EMBL" id="VAX01670.1"/>
    </source>
</evidence>
<dbReference type="CDD" id="cd00143">
    <property type="entry name" value="PP2Cc"/>
    <property type="match status" value="1"/>
</dbReference>
<dbReference type="InterPro" id="IPR001932">
    <property type="entry name" value="PPM-type_phosphatase-like_dom"/>
</dbReference>
<feature type="domain" description="PPM-type phosphatase" evidence="2">
    <location>
        <begin position="2"/>
        <end position="243"/>
    </location>
</feature>
<dbReference type="InterPro" id="IPR036457">
    <property type="entry name" value="PPM-type-like_dom_sf"/>
</dbReference>
<dbReference type="Pfam" id="PF13672">
    <property type="entry name" value="PP2C_2"/>
    <property type="match status" value="1"/>
</dbReference>
<keyword evidence="1" id="KW-0175">Coiled coil</keyword>
<protein>
    <submittedName>
        <fullName evidence="3">Protein serine/threonine phosphatase PrpC, regulation of stationary phase</fullName>
    </submittedName>
</protein>